<protein>
    <submittedName>
        <fullName evidence="1">Uncharacterized protein</fullName>
    </submittedName>
</protein>
<keyword evidence="2" id="KW-1185">Reference proteome</keyword>
<organism evidence="1 2">
    <name type="scientific">Choristoneura fumiferana</name>
    <name type="common">Spruce budworm moth</name>
    <name type="synonym">Archips fumiferana</name>
    <dbReference type="NCBI Taxonomy" id="7141"/>
    <lineage>
        <taxon>Eukaryota</taxon>
        <taxon>Metazoa</taxon>
        <taxon>Ecdysozoa</taxon>
        <taxon>Arthropoda</taxon>
        <taxon>Hexapoda</taxon>
        <taxon>Insecta</taxon>
        <taxon>Pterygota</taxon>
        <taxon>Neoptera</taxon>
        <taxon>Endopterygota</taxon>
        <taxon>Lepidoptera</taxon>
        <taxon>Glossata</taxon>
        <taxon>Ditrysia</taxon>
        <taxon>Tortricoidea</taxon>
        <taxon>Tortricidae</taxon>
        <taxon>Tortricinae</taxon>
        <taxon>Choristoneura</taxon>
    </lineage>
</organism>
<gene>
    <name evidence="1" type="ORF">MSG28_008783</name>
</gene>
<reference evidence="1 2" key="1">
    <citation type="journal article" date="2022" name="Genome Biol. Evol.">
        <title>The Spruce Budworm Genome: Reconstructing the Evolutionary History of Antifreeze Proteins.</title>
        <authorList>
            <person name="Beliveau C."/>
            <person name="Gagne P."/>
            <person name="Picq S."/>
            <person name="Vernygora O."/>
            <person name="Keeling C.I."/>
            <person name="Pinkney K."/>
            <person name="Doucet D."/>
            <person name="Wen F."/>
            <person name="Johnston J.S."/>
            <person name="Maaroufi H."/>
            <person name="Boyle B."/>
            <person name="Laroche J."/>
            <person name="Dewar K."/>
            <person name="Juretic N."/>
            <person name="Blackburn G."/>
            <person name="Nisole A."/>
            <person name="Brunet B."/>
            <person name="Brandao M."/>
            <person name="Lumley L."/>
            <person name="Duan J."/>
            <person name="Quan G."/>
            <person name="Lucarotti C.J."/>
            <person name="Roe A.D."/>
            <person name="Sperling F.A.H."/>
            <person name="Levesque R.C."/>
            <person name="Cusson M."/>
        </authorList>
    </citation>
    <scope>NUCLEOTIDE SEQUENCE [LARGE SCALE GENOMIC DNA]</scope>
    <source>
        <strain evidence="1">Glfc:IPQL:Cfum</strain>
    </source>
</reference>
<name>A0ACC0J807_CHOFU</name>
<comment type="caution">
    <text evidence="1">The sequence shown here is derived from an EMBL/GenBank/DDBJ whole genome shotgun (WGS) entry which is preliminary data.</text>
</comment>
<sequence length="952" mass="106546">MESFEDSNCRSMSDSFSLYERYLRSFNVVDNFREQIEPEPVSLSSNCDYESTNIGGNIDLSAAVQTDILEHSKHYENARLDCIALALGENTADKGNSNTDICTKLGSPCTSLAPSLCESSSQTVDHDKSDPTDVPVSSDEFKSSCFKQPIFLTSTMENSNNAVDMLRDVRHSESVFKLPISELSFNGTIKHVQKLKPIVDPIAALSANAGLVNMDDKSQDLECFVGINENSEAFEDKSCLTPSASEASDERSTEREKGTDNTVDSQYEDFSRRESIFLRPEEKSTKWSNDQSYSSLEASFDSGLRSPDMFCSDEEDAEPIAAPEPEPEPEPFWNFLKNYEQSNKKMVKKMEEKLKGILPPPSITTMRIDVTEMLKKYYCFLPAFNNEVKVNNPECDPVTPTKRVSFIEIPEGPLVPSEETALPSKSKVEANTDHLLNTSANDKSIVLPMCTEAEVKEALWPDLLKCRHHDVYYNVTSYSEKIEMLALRYGERYVGAETDTSVSVHSGGLQSPSSAHKRKAQRLKMAQAKSPGRRLSHLARRRQAFCSAATINEKALTSSARMVLIDKNYFPHRKLVNSSDRKSPRIRRTPGKKTPIRKTPGKKTPAKTPKTKSGGSSRKKIMRRQPIDTENMTRSQPTRETLKRALFVSPDNRKSIPTAPSTSVPLQAMRSKRALFSSPDRTKDTKSADGTQSDHFLKRKLDALDEQPENSRSKVAKSLSFGGDTIDTMNPHSMNRRASEVFSRRNTADLNETHKKKLLWAVSEALRVHGWRMSSPGFREKAEALARLTRRLLTLPPHAAKFASPKLSTSETMLKLARQYVYAIIQGRSIEDCFQEEQQKLANETNTKLTGYISANAYQQFKARQAATSTFTSQIKENTCNGVKQDPPKSGSKNVLQDKLINVDSSSSSSSGLSMLDKSALFKSNSMPSFEEAAKMRARRQISFDNVDFPKR</sequence>
<dbReference type="Proteomes" id="UP001064048">
    <property type="component" value="Chromosome 14"/>
</dbReference>
<evidence type="ECO:0000313" key="1">
    <source>
        <dbReference type="EMBL" id="KAI8420242.1"/>
    </source>
</evidence>
<accession>A0ACC0J807</accession>
<proteinExistence type="predicted"/>
<dbReference type="EMBL" id="CM046114">
    <property type="protein sequence ID" value="KAI8420242.1"/>
    <property type="molecule type" value="Genomic_DNA"/>
</dbReference>
<evidence type="ECO:0000313" key="2">
    <source>
        <dbReference type="Proteomes" id="UP001064048"/>
    </source>
</evidence>